<evidence type="ECO:0000313" key="2">
    <source>
        <dbReference type="Proteomes" id="UP000001694"/>
    </source>
</evidence>
<protein>
    <submittedName>
        <fullName evidence="1">Uncharacterized protein</fullName>
    </submittedName>
</protein>
<dbReference type="KEGG" id="tne:Tneu_1024"/>
<name>B1YDU2_PYRNV</name>
<dbReference type="AlphaFoldDB" id="B1YDU2"/>
<accession>B1YDU2</accession>
<organism evidence="1 2">
    <name type="scientific">Pyrobaculum neutrophilum (strain DSM 2338 / JCM 9278 / NBRC 100436 / V24Sta)</name>
    <name type="common">Thermoproteus neutrophilus</name>
    <dbReference type="NCBI Taxonomy" id="444157"/>
    <lineage>
        <taxon>Archaea</taxon>
        <taxon>Thermoproteota</taxon>
        <taxon>Thermoprotei</taxon>
        <taxon>Thermoproteales</taxon>
        <taxon>Thermoproteaceae</taxon>
        <taxon>Pyrobaculum</taxon>
    </lineage>
</organism>
<gene>
    <name evidence="1" type="ordered locus">Tneu_1024</name>
</gene>
<dbReference type="HOGENOM" id="CLU_2353316_0_0_2"/>
<dbReference type="Proteomes" id="UP000001694">
    <property type="component" value="Chromosome"/>
</dbReference>
<dbReference type="GeneID" id="6164991"/>
<evidence type="ECO:0000313" key="1">
    <source>
        <dbReference type="EMBL" id="ACB39955.1"/>
    </source>
</evidence>
<keyword evidence="2" id="KW-1185">Reference proteome</keyword>
<proteinExistence type="predicted"/>
<sequence length="96" mass="10168">MTQPLQGCLSTNGSPALRFALARAFIRELEALLPAARVGEVALSVELKHRVVVGGFVAGRGIFLGQRLVNCSGNQRLLDAATGLLITATGFVYLLM</sequence>
<dbReference type="RefSeq" id="WP_012350375.1">
    <property type="nucleotide sequence ID" value="NC_010525.1"/>
</dbReference>
<dbReference type="EMBL" id="CP001014">
    <property type="protein sequence ID" value="ACB39955.1"/>
    <property type="molecule type" value="Genomic_DNA"/>
</dbReference>
<reference evidence="1" key="1">
    <citation type="submission" date="2008-03" db="EMBL/GenBank/DDBJ databases">
        <title>Complete sequence of Thermoproteus neutrophilus V24Sta.</title>
        <authorList>
            <consortium name="US DOE Joint Genome Institute"/>
            <person name="Copeland A."/>
            <person name="Lucas S."/>
            <person name="Lapidus A."/>
            <person name="Glavina del Rio T."/>
            <person name="Dalin E."/>
            <person name="Tice H."/>
            <person name="Bruce D."/>
            <person name="Goodwin L."/>
            <person name="Pitluck S."/>
            <person name="Sims D."/>
            <person name="Brettin T."/>
            <person name="Detter J.C."/>
            <person name="Han C."/>
            <person name="Kuske C.R."/>
            <person name="Schmutz J."/>
            <person name="Larimer F."/>
            <person name="Land M."/>
            <person name="Hauser L."/>
            <person name="Kyrpides N."/>
            <person name="Mikhailova N."/>
            <person name="Biddle J.F."/>
            <person name="Zhang Z."/>
            <person name="Fitz-Gibbon S.T."/>
            <person name="Lowe T.M."/>
            <person name="Saltikov C."/>
            <person name="House C.H."/>
            <person name="Richardson P."/>
        </authorList>
    </citation>
    <scope>NUCLEOTIDE SEQUENCE [LARGE SCALE GENOMIC DNA]</scope>
    <source>
        <strain evidence="1">V24Sta</strain>
    </source>
</reference>
<dbReference type="eggNOG" id="arCOG07436">
    <property type="taxonomic scope" value="Archaea"/>
</dbReference>